<dbReference type="Proteomes" id="UP000005475">
    <property type="component" value="Unassembled WGS sequence"/>
</dbReference>
<accession>A0AAN3AAA0</accession>
<sequence length="38" mass="4844">MIRRRLVLWRLLFSFFSFLSSRRRLISVNQDLDFKRNR</sequence>
<evidence type="ECO:0000313" key="2">
    <source>
        <dbReference type="Proteomes" id="UP000005475"/>
    </source>
</evidence>
<name>A0AAN3AAA0_BACO1</name>
<comment type="caution">
    <text evidence="1">The sequence shown here is derived from an EMBL/GenBank/DDBJ whole genome shotgun (WGS) entry which is preliminary data.</text>
</comment>
<proteinExistence type="predicted"/>
<dbReference type="EMBL" id="AAXF02000044">
    <property type="protein sequence ID" value="EDO12733.1"/>
    <property type="molecule type" value="Genomic_DNA"/>
</dbReference>
<organism evidence="1 2">
    <name type="scientific">Bacteroides ovatus (strain ATCC 8483 / DSM 1896 / JCM 5824 / BCRC 10623 / CCUG 4943 / NCTC 11153)</name>
    <dbReference type="NCBI Taxonomy" id="411476"/>
    <lineage>
        <taxon>Bacteria</taxon>
        <taxon>Pseudomonadati</taxon>
        <taxon>Bacteroidota</taxon>
        <taxon>Bacteroidia</taxon>
        <taxon>Bacteroidales</taxon>
        <taxon>Bacteroidaceae</taxon>
        <taxon>Bacteroides</taxon>
    </lineage>
</organism>
<gene>
    <name evidence="1" type="ORF">BACOVA_01547</name>
</gene>
<reference evidence="2" key="2">
    <citation type="submission" date="2007-04" db="EMBL/GenBank/DDBJ databases">
        <title>Draft genome sequence of Bacteroides ovatus (ATCC 8483).</title>
        <authorList>
            <person name="Sudarsanam P."/>
            <person name="Ley R."/>
            <person name="Guruge J."/>
            <person name="Turnbaugh P.J."/>
            <person name="Mahowald M."/>
            <person name="Liep D."/>
            <person name="Gordon J."/>
        </authorList>
    </citation>
    <scope>NUCLEOTIDE SEQUENCE [LARGE SCALE GENOMIC DNA]</scope>
    <source>
        <strain evidence="2">ATCC 8483 / DSM 1896 / JCM 5824 / BCRC 10623 / CCUG 4943 / NCTC 11153</strain>
    </source>
</reference>
<evidence type="ECO:0000313" key="1">
    <source>
        <dbReference type="EMBL" id="EDO12733.1"/>
    </source>
</evidence>
<dbReference type="AlphaFoldDB" id="A0AAN3AAA0"/>
<reference evidence="1 2" key="1">
    <citation type="submission" date="2007-03" db="EMBL/GenBank/DDBJ databases">
        <authorList>
            <person name="Fulton L."/>
            <person name="Clifton S."/>
            <person name="Fulton B."/>
            <person name="Xu J."/>
            <person name="Minx P."/>
            <person name="Pepin K.H."/>
            <person name="Johnson M."/>
            <person name="Thiruvilangam P."/>
            <person name="Bhonagiri V."/>
            <person name="Nash W.E."/>
            <person name="Mardis E.R."/>
            <person name="Wilson R.K."/>
        </authorList>
    </citation>
    <scope>NUCLEOTIDE SEQUENCE [LARGE SCALE GENOMIC DNA]</scope>
    <source>
        <strain evidence="2">ATCC 8483 / DSM 1896 / JCM 5824 / BCRC 10623 / CCUG 4943 / NCTC 11153</strain>
    </source>
</reference>
<protein>
    <submittedName>
        <fullName evidence="1">Uncharacterized protein</fullName>
    </submittedName>
</protein>